<keyword evidence="1" id="KW-0812">Transmembrane</keyword>
<organism evidence="2 3">
    <name type="scientific">Methanothermobacter thermautotrophicus (strain ATCC 29096 / DSM 1053 / JCM 10044 / NBRC 100330 / Delta H)</name>
    <name type="common">Methanobacterium thermoautotrophicum</name>
    <dbReference type="NCBI Taxonomy" id="187420"/>
    <lineage>
        <taxon>Archaea</taxon>
        <taxon>Methanobacteriati</taxon>
        <taxon>Methanobacteriota</taxon>
        <taxon>Methanomada group</taxon>
        <taxon>Methanobacteria</taxon>
        <taxon>Methanobacteriales</taxon>
        <taxon>Methanobacteriaceae</taxon>
        <taxon>Methanothermobacter</taxon>
    </lineage>
</organism>
<dbReference type="InParanoid" id="O26763"/>
<dbReference type="EnsemblBacteria" id="AAB85172">
    <property type="protein sequence ID" value="AAB85172"/>
    <property type="gene ID" value="MTH_667"/>
</dbReference>
<dbReference type="EMBL" id="AE000666">
    <property type="protein sequence ID" value="AAB85172.1"/>
    <property type="molecule type" value="Genomic_DNA"/>
</dbReference>
<name>O26763_METTH</name>
<evidence type="ECO:0000313" key="2">
    <source>
        <dbReference type="EMBL" id="AAB85172.1"/>
    </source>
</evidence>
<accession>O26763</accession>
<proteinExistence type="predicted"/>
<gene>
    <name evidence="2" type="ordered locus">MTH_667</name>
</gene>
<sequence length="69" mass="7329">MLVIQMVAGTFTGSVIYSHAIPALMGFLSMILICNGVMDDNRDQVLAGVGIFFAAGLLPFIILPFILGI</sequence>
<evidence type="ECO:0000256" key="1">
    <source>
        <dbReference type="SAM" id="Phobius"/>
    </source>
</evidence>
<protein>
    <submittedName>
        <fullName evidence="2">Uncharacterized protein</fullName>
    </submittedName>
</protein>
<feature type="transmembrane region" description="Helical" evidence="1">
    <location>
        <begin position="45"/>
        <end position="67"/>
    </location>
</feature>
<dbReference type="KEGG" id="mth:MTH_667"/>
<keyword evidence="3" id="KW-1185">Reference proteome</keyword>
<dbReference type="PIR" id="G69188">
    <property type="entry name" value="G69188"/>
</dbReference>
<dbReference type="AlphaFoldDB" id="O26763"/>
<dbReference type="PaxDb" id="187420-MTH_667"/>
<keyword evidence="1" id="KW-1133">Transmembrane helix</keyword>
<evidence type="ECO:0000313" key="3">
    <source>
        <dbReference type="Proteomes" id="UP000005223"/>
    </source>
</evidence>
<dbReference type="Proteomes" id="UP000005223">
    <property type="component" value="Chromosome"/>
</dbReference>
<dbReference type="HOGENOM" id="CLU_200893_0_0_2"/>
<feature type="transmembrane region" description="Helical" evidence="1">
    <location>
        <begin position="20"/>
        <end position="38"/>
    </location>
</feature>
<reference evidence="2 3" key="1">
    <citation type="journal article" date="1997" name="J. Bacteriol.">
        <title>Complete genome sequence of Methanobacterium thermoautotrophicum deltaH: functional analysis and comparative genomics.</title>
        <authorList>
            <person name="Smith D.R."/>
            <person name="Doucette-Stamm L.A."/>
            <person name="Deloughery C."/>
            <person name="Lee H.-M."/>
            <person name="Dubois J."/>
            <person name="Aldredge T."/>
            <person name="Bashirzadeh R."/>
            <person name="Blakely D."/>
            <person name="Cook R."/>
            <person name="Gilbert K."/>
            <person name="Harrison D."/>
            <person name="Hoang L."/>
            <person name="Keagle P."/>
            <person name="Lumm W."/>
            <person name="Pothier B."/>
            <person name="Qiu D."/>
            <person name="Spadafora R."/>
            <person name="Vicare R."/>
            <person name="Wang Y."/>
            <person name="Wierzbowski J."/>
            <person name="Gibson R."/>
            <person name="Jiwani N."/>
            <person name="Caruso A."/>
            <person name="Bush D."/>
            <person name="Safer H."/>
            <person name="Patwell D."/>
            <person name="Prabhakar S."/>
            <person name="McDougall S."/>
            <person name="Shimer G."/>
            <person name="Goyal A."/>
            <person name="Pietrovski S."/>
            <person name="Church G.M."/>
            <person name="Daniels C.J."/>
            <person name="Mao J.-i."/>
            <person name="Rice P."/>
            <person name="Nolling J."/>
            <person name="Reeve J.N."/>
        </authorList>
    </citation>
    <scope>NUCLEOTIDE SEQUENCE [LARGE SCALE GENOMIC DNA]</scope>
    <source>
        <strain evidence="3">ATCC 29096 / DSM 1053 / JCM 10044 / NBRC 100330 / Delta H</strain>
    </source>
</reference>
<keyword evidence="1" id="KW-0472">Membrane</keyword>